<accession>A0A967AYP5</accession>
<keyword evidence="4" id="KW-1185">Reference proteome</keyword>
<reference evidence="3" key="1">
    <citation type="submission" date="2019-07" db="EMBL/GenBank/DDBJ databases">
        <authorList>
            <person name="De-Chao Zhang Q."/>
        </authorList>
    </citation>
    <scope>NUCLEOTIDE SEQUENCE</scope>
    <source>
        <strain evidence="3">TP-CH-4</strain>
    </source>
</reference>
<evidence type="ECO:0000259" key="1">
    <source>
        <dbReference type="Pfam" id="PF00534"/>
    </source>
</evidence>
<dbReference type="RefSeq" id="WP_152576037.1">
    <property type="nucleotide sequence ID" value="NZ_VIKU02000010.1"/>
</dbReference>
<dbReference type="SUPFAM" id="SSF53756">
    <property type="entry name" value="UDP-Glycosyltransferase/glycogen phosphorylase"/>
    <property type="match status" value="1"/>
</dbReference>
<dbReference type="InterPro" id="IPR028098">
    <property type="entry name" value="Glyco_trans_4-like_N"/>
</dbReference>
<dbReference type="CDD" id="cd03820">
    <property type="entry name" value="GT4_AmsD-like"/>
    <property type="match status" value="1"/>
</dbReference>
<evidence type="ECO:0000259" key="2">
    <source>
        <dbReference type="Pfam" id="PF13439"/>
    </source>
</evidence>
<dbReference type="AlphaFoldDB" id="A0A967AYP5"/>
<name>A0A967AYP5_9FLAO</name>
<organism evidence="3 4">
    <name type="scientific">Pelagihabitans pacificus</name>
    <dbReference type="NCBI Taxonomy" id="2696054"/>
    <lineage>
        <taxon>Bacteria</taxon>
        <taxon>Pseudomonadati</taxon>
        <taxon>Bacteroidota</taxon>
        <taxon>Flavobacteriia</taxon>
        <taxon>Flavobacteriales</taxon>
        <taxon>Flavobacteriaceae</taxon>
        <taxon>Pelagihabitans</taxon>
    </lineage>
</organism>
<reference evidence="3" key="2">
    <citation type="submission" date="2020-03" db="EMBL/GenBank/DDBJ databases">
        <title>Flavobacteriaceae bacterium strain TP-CH-4, a member of the family Flavobacteriaceae isolated from a deep-sea seamount.</title>
        <authorList>
            <person name="Zhang D.-C."/>
        </authorList>
    </citation>
    <scope>NUCLEOTIDE SEQUENCE</scope>
    <source>
        <strain evidence="3">TP-CH-4</strain>
    </source>
</reference>
<dbReference type="EMBL" id="VIKU02000010">
    <property type="protein sequence ID" value="NHF61540.1"/>
    <property type="molecule type" value="Genomic_DNA"/>
</dbReference>
<dbReference type="Proteomes" id="UP000707206">
    <property type="component" value="Unassembled WGS sequence"/>
</dbReference>
<protein>
    <submittedName>
        <fullName evidence="3">Glycosyltransferase family 4 protein</fullName>
    </submittedName>
</protein>
<comment type="caution">
    <text evidence="3">The sequence shown here is derived from an EMBL/GenBank/DDBJ whole genome shotgun (WGS) entry which is preliminary data.</text>
</comment>
<dbReference type="InterPro" id="IPR001296">
    <property type="entry name" value="Glyco_trans_1"/>
</dbReference>
<sequence>MKNNKTIAFVINSLSSGGAERVVSILANSLVRTYNVIIITFIDAPIFYDLDKEIKIRNCTAKIEPSKNPFQAISSNLLLIRKIGYFLKKDRVDVCIGFMTTANILAVIASKTRNIPVLISERNNPYLEDNSIPRYWKIFRRFAYPKANFLIVQTDGIKEFYKKFIRQNRLKIIPNPINPSFKKTDGIGRENIILNVGRLSDQKAQDILIRAFANIRPKDWKLHIVGEGEKKEILESLIDDLNMSGQIELLGTSENIEELYGNSKIFAFTSIFEGFPNALLEAMHFGLACISTDCPTGPRELITDGENGYLIPVNDIKALENKLIFLMNNEQEIKRIGNAASIYTQKYQADRIVSKWEDLLTLAK</sequence>
<dbReference type="Pfam" id="PF00534">
    <property type="entry name" value="Glycos_transf_1"/>
    <property type="match status" value="1"/>
</dbReference>
<evidence type="ECO:0000313" key="4">
    <source>
        <dbReference type="Proteomes" id="UP000707206"/>
    </source>
</evidence>
<dbReference type="PANTHER" id="PTHR12526:SF630">
    <property type="entry name" value="GLYCOSYLTRANSFERASE"/>
    <property type="match status" value="1"/>
</dbReference>
<feature type="domain" description="Glycosyl transferase family 1" evidence="1">
    <location>
        <begin position="187"/>
        <end position="340"/>
    </location>
</feature>
<proteinExistence type="predicted"/>
<feature type="domain" description="Glycosyltransferase subfamily 4-like N-terminal" evidence="2">
    <location>
        <begin position="17"/>
        <end position="180"/>
    </location>
</feature>
<dbReference type="Pfam" id="PF13439">
    <property type="entry name" value="Glyco_transf_4"/>
    <property type="match status" value="1"/>
</dbReference>
<dbReference type="GO" id="GO:0016757">
    <property type="term" value="F:glycosyltransferase activity"/>
    <property type="evidence" value="ECO:0007669"/>
    <property type="project" value="InterPro"/>
</dbReference>
<evidence type="ECO:0000313" key="3">
    <source>
        <dbReference type="EMBL" id="NHF61540.1"/>
    </source>
</evidence>
<dbReference type="PANTHER" id="PTHR12526">
    <property type="entry name" value="GLYCOSYLTRANSFERASE"/>
    <property type="match status" value="1"/>
</dbReference>
<dbReference type="Gene3D" id="3.40.50.2000">
    <property type="entry name" value="Glycogen Phosphorylase B"/>
    <property type="match status" value="2"/>
</dbReference>
<gene>
    <name evidence="3" type="ORF">FK220_019465</name>
</gene>